<dbReference type="Pfam" id="PF03992">
    <property type="entry name" value="ABM"/>
    <property type="match status" value="1"/>
</dbReference>
<dbReference type="GO" id="GO:0004497">
    <property type="term" value="F:monooxygenase activity"/>
    <property type="evidence" value="ECO:0007669"/>
    <property type="project" value="UniProtKB-KW"/>
</dbReference>
<keyword evidence="2" id="KW-0560">Oxidoreductase</keyword>
<dbReference type="EMBL" id="JBGBDC010000003">
    <property type="protein sequence ID" value="MEY2251196.1"/>
    <property type="molecule type" value="Genomic_DNA"/>
</dbReference>
<name>A0ABV4B149_9BURK</name>
<sequence length="96" mass="10616">MTAPLNLIVTLQPLPGHLPDVVSTLTTLAQASRQEAGCLRYDLAVGQEQVYLFEVWADRQALAAHEKEPHFVQGVAALNRLCASQKMEFVEWQAQG</sequence>
<dbReference type="InterPro" id="IPR011008">
    <property type="entry name" value="Dimeric_a/b-barrel"/>
</dbReference>
<dbReference type="InterPro" id="IPR007138">
    <property type="entry name" value="ABM_dom"/>
</dbReference>
<evidence type="ECO:0000313" key="2">
    <source>
        <dbReference type="EMBL" id="MEY2251196.1"/>
    </source>
</evidence>
<evidence type="ECO:0000259" key="1">
    <source>
        <dbReference type="Pfam" id="PF03992"/>
    </source>
</evidence>
<keyword evidence="2" id="KW-0503">Monooxygenase</keyword>
<dbReference type="PANTHER" id="PTHR33336:SF3">
    <property type="entry name" value="ABM DOMAIN-CONTAINING PROTEIN"/>
    <property type="match status" value="1"/>
</dbReference>
<dbReference type="PANTHER" id="PTHR33336">
    <property type="entry name" value="QUINOL MONOOXYGENASE YGIN-RELATED"/>
    <property type="match status" value="1"/>
</dbReference>
<dbReference type="Gene3D" id="3.30.70.100">
    <property type="match status" value="1"/>
</dbReference>
<proteinExistence type="predicted"/>
<dbReference type="Proteomes" id="UP001562178">
    <property type="component" value="Unassembled WGS sequence"/>
</dbReference>
<keyword evidence="3" id="KW-1185">Reference proteome</keyword>
<feature type="domain" description="ABM" evidence="1">
    <location>
        <begin position="7"/>
        <end position="76"/>
    </location>
</feature>
<dbReference type="EC" id="1.-.-.-" evidence="2"/>
<dbReference type="InterPro" id="IPR050744">
    <property type="entry name" value="AI-2_Isomerase_LsrG"/>
</dbReference>
<dbReference type="RefSeq" id="WP_369459719.1">
    <property type="nucleotide sequence ID" value="NZ_JBGBDC010000003.1"/>
</dbReference>
<protein>
    <submittedName>
        <fullName evidence="2">Quinol monooxygenase</fullName>
        <ecNumber evidence="2">1.-.-.-</ecNumber>
    </submittedName>
</protein>
<gene>
    <name evidence="2" type="ORF">AB7A72_09280</name>
</gene>
<accession>A0ABV4B149</accession>
<reference evidence="2 3" key="1">
    <citation type="journal article" date="2016" name="Int. J. Syst. Evol. Microbiol.">
        <title>Description of Comamonas sediminis sp. nov., isolated from lagoon sediments.</title>
        <authorList>
            <person name="Subhash Y."/>
            <person name="Bang J.J."/>
            <person name="You T.H."/>
            <person name="Lee S.S."/>
        </authorList>
    </citation>
    <scope>NUCLEOTIDE SEQUENCE [LARGE SCALE GENOMIC DNA]</scope>
    <source>
        <strain evidence="2 3">JCM 31169</strain>
    </source>
</reference>
<dbReference type="SUPFAM" id="SSF54909">
    <property type="entry name" value="Dimeric alpha+beta barrel"/>
    <property type="match status" value="1"/>
</dbReference>
<evidence type="ECO:0000313" key="3">
    <source>
        <dbReference type="Proteomes" id="UP001562178"/>
    </source>
</evidence>
<organism evidence="2 3">
    <name type="scientific">Comamonas sediminis</name>
    <dbReference type="NCBI Taxonomy" id="1783360"/>
    <lineage>
        <taxon>Bacteria</taxon>
        <taxon>Pseudomonadati</taxon>
        <taxon>Pseudomonadota</taxon>
        <taxon>Betaproteobacteria</taxon>
        <taxon>Burkholderiales</taxon>
        <taxon>Comamonadaceae</taxon>
        <taxon>Comamonas</taxon>
    </lineage>
</organism>
<comment type="caution">
    <text evidence="2">The sequence shown here is derived from an EMBL/GenBank/DDBJ whole genome shotgun (WGS) entry which is preliminary data.</text>
</comment>